<sequence>MEELRRFVTENRGTLITADVRTCMDSKISLVLNSCPAGWNACGNSVSVDVSSEEEGRKLFWMLRDEFPDAVILLQ</sequence>
<evidence type="ECO:0000313" key="2">
    <source>
        <dbReference type="Proteomes" id="UP000095762"/>
    </source>
</evidence>
<accession>A0A174P7Y3</accession>
<dbReference type="RefSeq" id="WP_055059057.1">
    <property type="nucleotide sequence ID" value="NZ_CZBP01000001.1"/>
</dbReference>
<reference evidence="1 2" key="1">
    <citation type="submission" date="2015-09" db="EMBL/GenBank/DDBJ databases">
        <authorList>
            <consortium name="Pathogen Informatics"/>
        </authorList>
    </citation>
    <scope>NUCLEOTIDE SEQUENCE [LARGE SCALE GENOMIC DNA]</scope>
    <source>
        <strain evidence="1 2">2789STDY5834957</strain>
    </source>
</reference>
<proteinExistence type="predicted"/>
<dbReference type="Proteomes" id="UP000095762">
    <property type="component" value="Unassembled WGS sequence"/>
</dbReference>
<evidence type="ECO:0000313" key="1">
    <source>
        <dbReference type="EMBL" id="CUP57032.1"/>
    </source>
</evidence>
<protein>
    <submittedName>
        <fullName evidence="1">Uncharacterized protein</fullName>
    </submittedName>
</protein>
<dbReference type="AlphaFoldDB" id="A0A174P7Y3"/>
<name>A0A174P7Y3_9FIRM</name>
<dbReference type="EMBL" id="CZBP01000001">
    <property type="protein sequence ID" value="CUP57032.1"/>
    <property type="molecule type" value="Genomic_DNA"/>
</dbReference>
<gene>
    <name evidence="1" type="ORF">ERS852569_00008</name>
</gene>
<organism evidence="1 2">
    <name type="scientific">Blautia obeum</name>
    <dbReference type="NCBI Taxonomy" id="40520"/>
    <lineage>
        <taxon>Bacteria</taxon>
        <taxon>Bacillati</taxon>
        <taxon>Bacillota</taxon>
        <taxon>Clostridia</taxon>
        <taxon>Lachnospirales</taxon>
        <taxon>Lachnospiraceae</taxon>
        <taxon>Blautia</taxon>
    </lineage>
</organism>